<evidence type="ECO:0000259" key="5">
    <source>
        <dbReference type="Pfam" id="PF14702"/>
    </source>
</evidence>
<feature type="region of interest" description="Disordered" evidence="2">
    <location>
        <begin position="919"/>
        <end position="941"/>
    </location>
</feature>
<feature type="compositionally biased region" description="Polar residues" evidence="2">
    <location>
        <begin position="1529"/>
        <end position="1538"/>
    </location>
</feature>
<protein>
    <submittedName>
        <fullName evidence="6">Glycogen debranching enzyme</fullName>
    </submittedName>
</protein>
<evidence type="ECO:0000313" key="6">
    <source>
        <dbReference type="EMBL" id="KAA6394530.1"/>
    </source>
</evidence>
<sequence length="2101" mass="237505">MSTPYIRTLTLTANGYIGHNALVRVELGTVLRIVLRAGTPAALLPLYTNCPDTRKGEKFLRTKFRRLQRANKPSAATILDWDINYDIPCYKSGAYQFYLAREPNCSPQNQPGGRFVVEPLFDIRGVATPASGLAIQTVFASCLGPIQTWLPEDPPIQTVDDPTRIVADCSLKSVIEAGYNMLHFAPINELGKSRSAYCLRNQLVLEPSVFGYDANENRINRLKKLLYRLEKEYGVLSMVDVVWNHTSTDSPWVTAHPEATYNLRNSPHLRLAYEIDRAIIALSDCIVFQNYTTAPPPIPPVLSPVSVSTSVANNNITHYSQFPPAELQNDEDIQLLNNYLKAELVHFRLWEYRVIDVEDAVTAFKQQIPRGFRNGNQQFPSIEEVDYKVSSEFIFEDGTYGRWGNKVNVRSALNYFLQFNLSAEELTNQFHNCLNRINLNRYAEYDQDIQSVVNNVSNTCKYERLDPSGPKLGRITLDVPVVWPYFSHIKTKSASKYDEEGNLQEFEKERRRLKNQNSSDSDIDPEYQVYGGVVLDDEDEDDEEEDYLLYLQSFSLQRPHLEAEGYQPQFQDLQPQFNDQEIEQYTQESDNNKLVPDELKSIHDLITKTNQSTISKLRKHLSSLRGLPAVCNGWVFGAPPTSDFAAKGSNSYCRREVVIWGDNLKLRYGQKEEDSPFLWDYMKRYTQLLASMFAGLRLDNAHSTPLPVSEFLIDSARQINPNCFTLAELFTSNEDTDVEYCARLGVTAILREAVNRGNVADLGSEIYNSGGVGIASLRPGSKELRPFKGRGLNLALSDITHDNKMPITTNRGPYSILPLAALVSSAPTPILTTKGMDEIYPDKVETNTHKIYYRLGFEQDEEDYNDGIEEKDEELGFNQEGNQKKSKMAKTSDGRYLPFFSKVKNLKNPFYLSTESINIPDKDIQTPPDQSSSVSTLQNDPSQQHINEIPLQMRHLVPSASQFLYPINYISTTSSSSSSSSSSSALQSSSSKQSIQSQNSQYSLSQLPPLSQFSPYSGILGARAVLSRLHQLLASRGYSELYVHVSAEQNAISVVRSHTLTHRAYVFIVRTVFDHNNQALNLGSAPVITNSMKQIIEKQNQKKEQEKKEQKIKEKDSNKKLDKNKSNLEDKEVKEKIEQEKTTEQKNNRNYQLLSNEEYKLLTSTQQPHPKYPELLPFGGGFIESKRQELNKTLNLKPEIQQNTQKSSENEEKAQIPQPFQWEVGGVVRHLVMLSYLAAVGEKEETEEQQLEELIEKDEILEKNKDLITKKGKIAISFSTKAKIVNENTISGVNSHLVLITSSGKTEQNRETDFQRAGIKLHPVGLTEEELNKDADKVAQSIDAFNVNPQRNTAVYFAHFPPGAVCVLATDVPDVSRQALKQLIPTLHSDVKATEIQGGNLGLGKVKKIIRKNKNFNRQKQQSGNANDEKIEDNQKKEEDQDDDDEQSEQDGTGYVDYELKPTVLHRSLFDSVPTNPQQIISSSSSSLLQLQQQQSSNQQSQQQSQYSDSLKLAALDAAQLQPPPPPGQENSQFQPNLPSLPLIPTDQALSLINKNKQQQFNLQGSSSQTQLQQYSSSNKLLEIDGCFTTAELSSAFNNLTLLDLNWLLFSSESEERDSTQGRRGAYHINELRQPLTYCGIAGVAPLLEAVANTDDLGHPLLENLRQGNWLIDYLLTRLEEEKEGESERERIKEKEDKQKELEQIEIAKRKREELDKQTKIRQNKVKKITQKKELPEVSLMWQRDVDEWNVDGQLKPDIKPEPVVFSPDQQNEKLNDSNQQGNQNGSEDKKKQKKQKILFSTSRKQRFLPLINLLNNKLAIVKDKLPRYLVPRYFDEIIRPLFRFAVSWMIEEKMNSLPLAMRGQGNLLNKSIISLNNYNNNLQYQQSISSQFIRQLCLSSIEMVAAIPHTPLLDRILGKELSFTHVSQRVGKMIIRAMRGYRKHGSESSGSLKDLSVIKDEQIKPNIITPLESIINSCKSFSNIITTNLQQQTNTQGSFSSPANRSVSPSPFNLSTSTSPMFSISQSPSANNNYNNNFTLQNEQKSPSFTPFPSPFGLQALSSTEQQGKQINNNNKDSNSKDGQLKKKSSSPGNSQSPSE</sequence>
<feature type="region of interest" description="Disordered" evidence="2">
    <location>
        <begin position="1994"/>
        <end position="2101"/>
    </location>
</feature>
<dbReference type="OrthoDB" id="2415854at2759"/>
<dbReference type="Pfam" id="PF14701">
    <property type="entry name" value="hDGE_amylase"/>
    <property type="match status" value="2"/>
</dbReference>
<dbReference type="InterPro" id="IPR010401">
    <property type="entry name" value="AGL/Gdb1"/>
</dbReference>
<feature type="compositionally biased region" description="Acidic residues" evidence="2">
    <location>
        <begin position="1440"/>
        <end position="1449"/>
    </location>
</feature>
<dbReference type="InterPro" id="IPR032792">
    <property type="entry name" value="AGL_glucanoTrfase"/>
</dbReference>
<gene>
    <name evidence="6" type="ORF">EZS28_009942</name>
</gene>
<dbReference type="InterPro" id="IPR017853">
    <property type="entry name" value="GH"/>
</dbReference>
<dbReference type="PANTHER" id="PTHR10569:SF2">
    <property type="entry name" value="GLYCOGEN DEBRANCHING ENZYME"/>
    <property type="match status" value="1"/>
</dbReference>
<keyword evidence="1" id="KW-0175">Coiled coil</keyword>
<organism evidence="6 7">
    <name type="scientific">Streblomastix strix</name>
    <dbReference type="NCBI Taxonomy" id="222440"/>
    <lineage>
        <taxon>Eukaryota</taxon>
        <taxon>Metamonada</taxon>
        <taxon>Preaxostyla</taxon>
        <taxon>Oxymonadida</taxon>
        <taxon>Streblomastigidae</taxon>
        <taxon>Streblomastix</taxon>
    </lineage>
</organism>
<feature type="coiled-coil region" evidence="1">
    <location>
        <begin position="1676"/>
        <end position="1718"/>
    </location>
</feature>
<feature type="domain" description="Glycogen debranching enzyme glucanotransferase" evidence="4">
    <location>
        <begin position="129"/>
        <end position="498"/>
    </location>
</feature>
<feature type="domain" description="Glycogen debranching enzyme central" evidence="5">
    <location>
        <begin position="1587"/>
        <end position="1679"/>
    </location>
</feature>
<feature type="domain" description="Eukaryotic glycogen debranching enzyme N-terminal" evidence="3">
    <location>
        <begin position="45"/>
        <end position="121"/>
    </location>
</feature>
<dbReference type="PANTHER" id="PTHR10569">
    <property type="entry name" value="GLYCOGEN DEBRANCHING ENZYME"/>
    <property type="match status" value="1"/>
</dbReference>
<feature type="compositionally biased region" description="Basic and acidic residues" evidence="2">
    <location>
        <begin position="1099"/>
        <end position="1147"/>
    </location>
</feature>
<dbReference type="GO" id="GO:0005980">
    <property type="term" value="P:glycogen catabolic process"/>
    <property type="evidence" value="ECO:0007669"/>
    <property type="project" value="InterPro"/>
</dbReference>
<feature type="compositionally biased region" description="Polar residues" evidence="2">
    <location>
        <begin position="1998"/>
        <end position="2031"/>
    </location>
</feature>
<dbReference type="Gene3D" id="3.20.20.80">
    <property type="entry name" value="Glycosidases"/>
    <property type="match status" value="2"/>
</dbReference>
<evidence type="ECO:0000256" key="2">
    <source>
        <dbReference type="SAM" id="MobiDB-lite"/>
    </source>
</evidence>
<dbReference type="Proteomes" id="UP000324800">
    <property type="component" value="Unassembled WGS sequence"/>
</dbReference>
<dbReference type="InterPro" id="IPR032788">
    <property type="entry name" value="AGL_central"/>
</dbReference>
<feature type="region of interest" description="Disordered" evidence="2">
    <location>
        <begin position="1099"/>
        <end position="1152"/>
    </location>
</feature>
<feature type="compositionally biased region" description="Polar residues" evidence="2">
    <location>
        <begin position="927"/>
        <end position="941"/>
    </location>
</feature>
<dbReference type="EMBL" id="SNRW01001919">
    <property type="protein sequence ID" value="KAA6394530.1"/>
    <property type="molecule type" value="Genomic_DNA"/>
</dbReference>
<feature type="compositionally biased region" description="Polar residues" evidence="2">
    <location>
        <begin position="2061"/>
        <end position="2072"/>
    </location>
</feature>
<name>A0A5J4WHQ3_9EUKA</name>
<feature type="region of interest" description="Disordered" evidence="2">
    <location>
        <begin position="1519"/>
        <end position="1541"/>
    </location>
</feature>
<dbReference type="GO" id="GO:0004135">
    <property type="term" value="F:amylo-alpha-1,6-glucosidase activity"/>
    <property type="evidence" value="ECO:0007669"/>
    <property type="project" value="InterPro"/>
</dbReference>
<dbReference type="InterPro" id="IPR029436">
    <property type="entry name" value="AGL_euk_N"/>
</dbReference>
<comment type="caution">
    <text evidence="6">The sequence shown here is derived from an EMBL/GenBank/DDBJ whole genome shotgun (WGS) entry which is preliminary data.</text>
</comment>
<feature type="compositionally biased region" description="Low complexity" evidence="2">
    <location>
        <begin position="2091"/>
        <end position="2101"/>
    </location>
</feature>
<evidence type="ECO:0000259" key="4">
    <source>
        <dbReference type="Pfam" id="PF14701"/>
    </source>
</evidence>
<feature type="compositionally biased region" description="Basic and acidic residues" evidence="2">
    <location>
        <begin position="1427"/>
        <end position="1439"/>
    </location>
</feature>
<accession>A0A5J4WHQ3</accession>
<dbReference type="Pfam" id="PF14702">
    <property type="entry name" value="hGDE_central"/>
    <property type="match status" value="2"/>
</dbReference>
<dbReference type="SUPFAM" id="SSF51445">
    <property type="entry name" value="(Trans)glycosidases"/>
    <property type="match status" value="1"/>
</dbReference>
<reference evidence="6 7" key="1">
    <citation type="submission" date="2019-03" db="EMBL/GenBank/DDBJ databases">
        <title>Single cell metagenomics reveals metabolic interactions within the superorganism composed of flagellate Streblomastix strix and complex community of Bacteroidetes bacteria on its surface.</title>
        <authorList>
            <person name="Treitli S.C."/>
            <person name="Kolisko M."/>
            <person name="Husnik F."/>
            <person name="Keeling P."/>
            <person name="Hampl V."/>
        </authorList>
    </citation>
    <scope>NUCLEOTIDE SEQUENCE [LARGE SCALE GENOMIC DNA]</scope>
    <source>
        <strain evidence="6">ST1C</strain>
    </source>
</reference>
<feature type="region of interest" description="Disordered" evidence="2">
    <location>
        <begin position="1753"/>
        <end position="1796"/>
    </location>
</feature>
<dbReference type="Pfam" id="PF14699">
    <property type="entry name" value="hGDE_N"/>
    <property type="match status" value="1"/>
</dbReference>
<proteinExistence type="predicted"/>
<dbReference type="GO" id="GO:0004134">
    <property type="term" value="F:4-alpha-glucanotransferase activity"/>
    <property type="evidence" value="ECO:0007669"/>
    <property type="project" value="InterPro"/>
</dbReference>
<evidence type="ECO:0000256" key="1">
    <source>
        <dbReference type="SAM" id="Coils"/>
    </source>
</evidence>
<feature type="domain" description="Glycogen debranching enzyme glucanotransferase" evidence="4">
    <location>
        <begin position="625"/>
        <end position="722"/>
    </location>
</feature>
<feature type="coiled-coil region" evidence="1">
    <location>
        <begin position="1237"/>
        <end position="1271"/>
    </location>
</feature>
<evidence type="ECO:0000313" key="7">
    <source>
        <dbReference type="Proteomes" id="UP000324800"/>
    </source>
</evidence>
<feature type="region of interest" description="Disordered" evidence="2">
    <location>
        <begin position="1414"/>
        <end position="1456"/>
    </location>
</feature>
<feature type="domain" description="Glycogen debranching enzyme central" evidence="5">
    <location>
        <begin position="1018"/>
        <end position="1143"/>
    </location>
</feature>
<evidence type="ECO:0000259" key="3">
    <source>
        <dbReference type="Pfam" id="PF14699"/>
    </source>
</evidence>
<feature type="coiled-coil region" evidence="1">
    <location>
        <begin position="496"/>
        <end position="523"/>
    </location>
</feature>